<evidence type="ECO:0000313" key="1">
    <source>
        <dbReference type="EMBL" id="MDQ0363557.1"/>
    </source>
</evidence>
<protein>
    <submittedName>
        <fullName evidence="1">Uncharacterized protein</fullName>
    </submittedName>
</protein>
<proteinExistence type="predicted"/>
<gene>
    <name evidence="1" type="ORF">J2S42_000226</name>
</gene>
<reference evidence="1 2" key="1">
    <citation type="submission" date="2023-07" db="EMBL/GenBank/DDBJ databases">
        <title>Sequencing the genomes of 1000 actinobacteria strains.</title>
        <authorList>
            <person name="Klenk H.-P."/>
        </authorList>
    </citation>
    <scope>NUCLEOTIDE SEQUENCE [LARGE SCALE GENOMIC DNA]</scope>
    <source>
        <strain evidence="1 2">DSM 44709</strain>
    </source>
</reference>
<sequence>MQSIIESGSAATSSAGAAVAAIPDAALLHADDLGGAEVTEVPAGVRTDLRPPIPCPGLVRYPGAPVTARTVGGVFCRQDEPTVVLEQVAVYHGQDAARYTRALRNALTRCPAFHRCSHGTRWTVLDRGVAGDDSILVAQARPAGGFVGEPIVQTSYLLVARHGTVVMTLSDIGWETGDGHEAVIRVLMDVAFARLAEIPGTAGTAGRPPAGAALPRRPAV</sequence>
<organism evidence="1 2">
    <name type="scientific">Catenuloplanes indicus</name>
    <dbReference type="NCBI Taxonomy" id="137267"/>
    <lineage>
        <taxon>Bacteria</taxon>
        <taxon>Bacillati</taxon>
        <taxon>Actinomycetota</taxon>
        <taxon>Actinomycetes</taxon>
        <taxon>Micromonosporales</taxon>
        <taxon>Micromonosporaceae</taxon>
        <taxon>Catenuloplanes</taxon>
    </lineage>
</organism>
<keyword evidence="2" id="KW-1185">Reference proteome</keyword>
<dbReference type="Proteomes" id="UP001240236">
    <property type="component" value="Unassembled WGS sequence"/>
</dbReference>
<accession>A0AAE4AV30</accession>
<dbReference type="AlphaFoldDB" id="A0AAE4AV30"/>
<name>A0AAE4AV30_9ACTN</name>
<dbReference type="RefSeq" id="WP_307234275.1">
    <property type="nucleotide sequence ID" value="NZ_JAUSUZ010000001.1"/>
</dbReference>
<dbReference type="EMBL" id="JAUSUZ010000001">
    <property type="protein sequence ID" value="MDQ0363557.1"/>
    <property type="molecule type" value="Genomic_DNA"/>
</dbReference>
<evidence type="ECO:0000313" key="2">
    <source>
        <dbReference type="Proteomes" id="UP001240236"/>
    </source>
</evidence>
<comment type="caution">
    <text evidence="1">The sequence shown here is derived from an EMBL/GenBank/DDBJ whole genome shotgun (WGS) entry which is preliminary data.</text>
</comment>